<dbReference type="Proteomes" id="UP000041314">
    <property type="component" value="Unassembled WGS sequence"/>
</dbReference>
<evidence type="ECO:0000313" key="1">
    <source>
        <dbReference type="EMBL" id="CNT89737.1"/>
    </source>
</evidence>
<dbReference type="AlphaFoldDB" id="A0A655C098"/>
<accession>A0A655C098</accession>
<dbReference type="AntiFam" id="ANF00205">
    <property type="entry name" value="Shadow ORF (opposite nemA)"/>
</dbReference>
<organism evidence="1 2">
    <name type="scientific">Salmonella enterica subsp. enterica serovar Bovismorbificans</name>
    <dbReference type="NCBI Taxonomy" id="58097"/>
    <lineage>
        <taxon>Bacteria</taxon>
        <taxon>Pseudomonadati</taxon>
        <taxon>Pseudomonadota</taxon>
        <taxon>Gammaproteobacteria</taxon>
        <taxon>Enterobacterales</taxon>
        <taxon>Enterobacteriaceae</taxon>
        <taxon>Salmonella</taxon>
    </lineage>
</organism>
<reference evidence="1 2" key="1">
    <citation type="submission" date="2015-03" db="EMBL/GenBank/DDBJ databases">
        <authorList>
            <consortium name="Pathogen Informatics"/>
        </authorList>
    </citation>
    <scope>NUCLEOTIDE SEQUENCE [LARGE SCALE GENOMIC DNA]</scope>
    <source>
        <strain evidence="1 2">A1104</strain>
    </source>
</reference>
<proteinExistence type="predicted"/>
<sequence>MQQITVRGMQLHQIEARLSGIGDSLAEIVDDPGDLVSIQRARRGSLYADGLTVFVTQRGAGSRIDSGWRDGRLSAWLQAGV</sequence>
<gene>
    <name evidence="1" type="ORF">ERS008198_01360</name>
</gene>
<name>A0A655C098_SALET</name>
<protein>
    <submittedName>
        <fullName evidence="1">Uncharacterized protein</fullName>
    </submittedName>
</protein>
<dbReference type="EMBL" id="CQPA01000007">
    <property type="protein sequence ID" value="CNT89737.1"/>
    <property type="molecule type" value="Genomic_DNA"/>
</dbReference>
<evidence type="ECO:0000313" key="2">
    <source>
        <dbReference type="Proteomes" id="UP000041314"/>
    </source>
</evidence>